<keyword evidence="2" id="KW-0732">Signal</keyword>
<protein>
    <submittedName>
        <fullName evidence="3">Uncharacterized protein</fullName>
    </submittedName>
</protein>
<proteinExistence type="predicted"/>
<accession>A0A091BJ33</accession>
<feature type="region of interest" description="Disordered" evidence="1">
    <location>
        <begin position="313"/>
        <end position="333"/>
    </location>
</feature>
<gene>
    <name evidence="3" type="ORF">P873_05055</name>
</gene>
<feature type="signal peptide" evidence="2">
    <location>
        <begin position="1"/>
        <end position="25"/>
    </location>
</feature>
<dbReference type="Proteomes" id="UP000029391">
    <property type="component" value="Unassembled WGS sequence"/>
</dbReference>
<dbReference type="AlphaFoldDB" id="A0A091BJ33"/>
<dbReference type="STRING" id="1121013.GCA_000426365_01593"/>
<evidence type="ECO:0000313" key="3">
    <source>
        <dbReference type="EMBL" id="KFN50794.1"/>
    </source>
</evidence>
<sequence>MKGRRAWLALGAAAALLVAWGIRTALPPDARADDARTGPPIAAESAGGSAARTAPDEAGAAPPMAGHAIGLPPQSTAPDVVVALLHDRAEAGDVHAACRVWIALLGCRVAAEYTRALATRESFVPPDVPDEYLEQQDRSELATLAYHEACMAIPPAIHARADDYLTRAARAGVTEAMLHYVDGRHLHRQKTYDWLNHPGLDAWRRDAPAMLQRLLESGTPEAVFLYLVTSDGPDFGLLAGIIPNDPERALAYRLLLRRLSGRRDDPPGVSNSPPDRLVRARALAASMHARHFGDRVYSPDEITTRLASGLVPWPDTAATRTPCQDEPVPLPSR</sequence>
<reference evidence="3 4" key="1">
    <citation type="submission" date="2013-09" db="EMBL/GenBank/DDBJ databases">
        <title>Genome sequencing of Arenimonas composti.</title>
        <authorList>
            <person name="Chen F."/>
            <person name="Wang G."/>
        </authorList>
    </citation>
    <scope>NUCLEOTIDE SEQUENCE [LARGE SCALE GENOMIC DNA]</scope>
    <source>
        <strain evidence="3 4">TR7-09</strain>
    </source>
</reference>
<feature type="region of interest" description="Disordered" evidence="1">
    <location>
        <begin position="30"/>
        <end position="72"/>
    </location>
</feature>
<comment type="caution">
    <text evidence="3">The sequence shown here is derived from an EMBL/GenBank/DDBJ whole genome shotgun (WGS) entry which is preliminary data.</text>
</comment>
<dbReference type="EMBL" id="AWXU01000015">
    <property type="protein sequence ID" value="KFN50794.1"/>
    <property type="molecule type" value="Genomic_DNA"/>
</dbReference>
<dbReference type="eggNOG" id="COG0790">
    <property type="taxonomic scope" value="Bacteria"/>
</dbReference>
<organism evidence="3 4">
    <name type="scientific">Arenimonas composti TR7-09 = DSM 18010</name>
    <dbReference type="NCBI Taxonomy" id="1121013"/>
    <lineage>
        <taxon>Bacteria</taxon>
        <taxon>Pseudomonadati</taxon>
        <taxon>Pseudomonadota</taxon>
        <taxon>Gammaproteobacteria</taxon>
        <taxon>Lysobacterales</taxon>
        <taxon>Lysobacteraceae</taxon>
        <taxon>Arenimonas</taxon>
    </lineage>
</organism>
<evidence type="ECO:0000313" key="4">
    <source>
        <dbReference type="Proteomes" id="UP000029391"/>
    </source>
</evidence>
<dbReference type="RefSeq" id="WP_026816864.1">
    <property type="nucleotide sequence ID" value="NZ_AUFF01000003.1"/>
</dbReference>
<dbReference type="OrthoDB" id="5966693at2"/>
<feature type="chain" id="PRO_5001871292" evidence="2">
    <location>
        <begin position="26"/>
        <end position="333"/>
    </location>
</feature>
<evidence type="ECO:0000256" key="2">
    <source>
        <dbReference type="SAM" id="SignalP"/>
    </source>
</evidence>
<keyword evidence="4" id="KW-1185">Reference proteome</keyword>
<evidence type="ECO:0000256" key="1">
    <source>
        <dbReference type="SAM" id="MobiDB-lite"/>
    </source>
</evidence>
<dbReference type="InterPro" id="IPR006311">
    <property type="entry name" value="TAT_signal"/>
</dbReference>
<dbReference type="PROSITE" id="PS51318">
    <property type="entry name" value="TAT"/>
    <property type="match status" value="1"/>
</dbReference>
<name>A0A091BJ33_9GAMM</name>